<accession>A0ABN3WD38</accession>
<feature type="compositionally biased region" description="Low complexity" evidence="3">
    <location>
        <begin position="243"/>
        <end position="266"/>
    </location>
</feature>
<dbReference type="InterPro" id="IPR020841">
    <property type="entry name" value="PKS_Beta-ketoAc_synthase_dom"/>
</dbReference>
<organism evidence="5 6">
    <name type="scientific">Streptomyces thioluteus</name>
    <dbReference type="NCBI Taxonomy" id="66431"/>
    <lineage>
        <taxon>Bacteria</taxon>
        <taxon>Bacillati</taxon>
        <taxon>Actinomycetota</taxon>
        <taxon>Actinomycetes</taxon>
        <taxon>Kitasatosporales</taxon>
        <taxon>Streptomycetaceae</taxon>
        <taxon>Streptomyces</taxon>
    </lineage>
</organism>
<dbReference type="Pfam" id="PF02801">
    <property type="entry name" value="Ketoacyl-synt_C"/>
    <property type="match status" value="1"/>
</dbReference>
<dbReference type="Pfam" id="PF16197">
    <property type="entry name" value="KAsynt_C_assoc"/>
    <property type="match status" value="1"/>
</dbReference>
<comment type="caution">
    <text evidence="5">The sequence shown here is derived from an EMBL/GenBank/DDBJ whole genome shotgun (WGS) entry which is preliminary data.</text>
</comment>
<sequence length="278" mass="28320">MRAAWREAGLDPAAPGSVGLLEAHGTATPSGDAAELATLAEVFGPPGDHPGGPPGGADRPVIGSVKSMIGHTMPAAGVAGLVKAALAVHHGVLPPTLHCEEPHPALDRTRFRTIAAARDWATGDGRTRRAGVNAFGFGGINAHVVLEAAPAPPGRPVRPAVTVREPEQVLRLAADSPERLAARLDAEDAAVRRAGLAAPGTGRVRLGIVDPTAKRLALARKAVAAGRPWRGRGDVWFAPSRCSAGPAAGAWPSSSPGWRPSSAPGPTTSPRTSACPRC</sequence>
<dbReference type="PANTHER" id="PTHR43775:SF51">
    <property type="entry name" value="INACTIVE PHENOLPHTHIOCEROL SYNTHESIS POLYKETIDE SYNTHASE TYPE I PKS1-RELATED"/>
    <property type="match status" value="1"/>
</dbReference>
<dbReference type="SMART" id="SM00825">
    <property type="entry name" value="PKS_KS"/>
    <property type="match status" value="1"/>
</dbReference>
<evidence type="ECO:0000313" key="5">
    <source>
        <dbReference type="EMBL" id="GAA2910501.1"/>
    </source>
</evidence>
<keyword evidence="2" id="KW-0511">Multifunctional enzyme</keyword>
<keyword evidence="1" id="KW-0808">Transferase</keyword>
<evidence type="ECO:0000256" key="1">
    <source>
        <dbReference type="ARBA" id="ARBA00022679"/>
    </source>
</evidence>
<dbReference type="InterPro" id="IPR014031">
    <property type="entry name" value="Ketoacyl_synth_C"/>
</dbReference>
<dbReference type="EMBL" id="BAAAXZ010000012">
    <property type="protein sequence ID" value="GAA2910501.1"/>
    <property type="molecule type" value="Genomic_DNA"/>
</dbReference>
<protein>
    <recommendedName>
        <fullName evidence="4">Ketosynthase family 3 (KS3) domain-containing protein</fullName>
    </recommendedName>
</protein>
<dbReference type="Proteomes" id="UP001501102">
    <property type="component" value="Unassembled WGS sequence"/>
</dbReference>
<dbReference type="RefSeq" id="WP_344960463.1">
    <property type="nucleotide sequence ID" value="NZ_BAAAXZ010000012.1"/>
</dbReference>
<evidence type="ECO:0000313" key="6">
    <source>
        <dbReference type="Proteomes" id="UP001501102"/>
    </source>
</evidence>
<dbReference type="InterPro" id="IPR050091">
    <property type="entry name" value="PKS_NRPS_Biosynth_Enz"/>
</dbReference>
<dbReference type="PANTHER" id="PTHR43775">
    <property type="entry name" value="FATTY ACID SYNTHASE"/>
    <property type="match status" value="1"/>
</dbReference>
<proteinExistence type="predicted"/>
<keyword evidence="6" id="KW-1185">Reference proteome</keyword>
<gene>
    <name evidence="5" type="ORF">GCM10020221_02990</name>
</gene>
<evidence type="ECO:0000259" key="4">
    <source>
        <dbReference type="PROSITE" id="PS52004"/>
    </source>
</evidence>
<dbReference type="PROSITE" id="PS52004">
    <property type="entry name" value="KS3_2"/>
    <property type="match status" value="1"/>
</dbReference>
<evidence type="ECO:0000256" key="2">
    <source>
        <dbReference type="ARBA" id="ARBA00023268"/>
    </source>
</evidence>
<dbReference type="InterPro" id="IPR032821">
    <property type="entry name" value="PKS_assoc"/>
</dbReference>
<reference evidence="5 6" key="1">
    <citation type="journal article" date="2019" name="Int. J. Syst. Evol. Microbiol.">
        <title>The Global Catalogue of Microorganisms (GCM) 10K type strain sequencing project: providing services to taxonomists for standard genome sequencing and annotation.</title>
        <authorList>
            <consortium name="The Broad Institute Genomics Platform"/>
            <consortium name="The Broad Institute Genome Sequencing Center for Infectious Disease"/>
            <person name="Wu L."/>
            <person name="Ma J."/>
        </authorList>
    </citation>
    <scope>NUCLEOTIDE SEQUENCE [LARGE SCALE GENOMIC DNA]</scope>
    <source>
        <strain evidence="5 6">JCM 4087</strain>
    </source>
</reference>
<dbReference type="SUPFAM" id="SSF53901">
    <property type="entry name" value="Thiolase-like"/>
    <property type="match status" value="1"/>
</dbReference>
<dbReference type="InterPro" id="IPR016039">
    <property type="entry name" value="Thiolase-like"/>
</dbReference>
<feature type="domain" description="Ketosynthase family 3 (KS3)" evidence="4">
    <location>
        <begin position="1"/>
        <end position="148"/>
    </location>
</feature>
<feature type="region of interest" description="Disordered" evidence="3">
    <location>
        <begin position="243"/>
        <end position="278"/>
    </location>
</feature>
<dbReference type="Gene3D" id="3.40.47.10">
    <property type="match status" value="1"/>
</dbReference>
<evidence type="ECO:0000256" key="3">
    <source>
        <dbReference type="SAM" id="MobiDB-lite"/>
    </source>
</evidence>
<name>A0ABN3WD38_STRTU</name>